<protein>
    <submittedName>
        <fullName evidence="1">Uncharacterized protein</fullName>
    </submittedName>
</protein>
<keyword evidence="2" id="KW-1185">Reference proteome</keyword>
<dbReference type="EMBL" id="MT161385">
    <property type="protein sequence ID" value="QJI53006.1"/>
    <property type="molecule type" value="Genomic_DNA"/>
</dbReference>
<reference evidence="1" key="1">
    <citation type="submission" date="2020-03" db="EMBL/GenBank/DDBJ databases">
        <title>Development of an integrated pest management strategy to control Xanthomonas campestris pv. campestris by using bacteriophages.</title>
        <authorList>
            <person name="Holtappels D."/>
            <person name="Rombouts S."/>
            <person name="Lavigne R."/>
            <person name="Wagemans J."/>
        </authorList>
    </citation>
    <scope>NUCLEOTIDE SEQUENCE</scope>
</reference>
<evidence type="ECO:0000313" key="1">
    <source>
        <dbReference type="EMBL" id="QJI53006.1"/>
    </source>
</evidence>
<gene>
    <name evidence="1" type="ORF">XccvBFoX4_gp52c</name>
</gene>
<sequence length="85" mass="9770">MANHVTIRKAARAKNFVAILSVMEEVTWNVQDYRRLYTQHFGVSLTTFIAQTHIDLGAEQGLVEICEPGNARRHPKYREKRTASQ</sequence>
<accession>A0A858XBH3</accession>
<proteinExistence type="predicted"/>
<organism evidence="1 2">
    <name type="scientific">Xanthomonas phage FoX4</name>
    <dbReference type="NCBI Taxonomy" id="2723900"/>
    <lineage>
        <taxon>Viruses</taxon>
        <taxon>Duplodnaviria</taxon>
        <taxon>Heunggongvirae</taxon>
        <taxon>Uroviricota</taxon>
        <taxon>Caudoviricetes</taxon>
        <taxon>Foxquatrovirus</taxon>
        <taxon>Foxquatrovirus fox4</taxon>
    </lineage>
</organism>
<name>A0A858XBH3_9CAUD</name>
<evidence type="ECO:0000313" key="2">
    <source>
        <dbReference type="Proteomes" id="UP000671952"/>
    </source>
</evidence>
<dbReference type="Proteomes" id="UP000671952">
    <property type="component" value="Segment"/>
</dbReference>